<keyword evidence="5 12" id="KW-1133">Transmembrane helix</keyword>
<keyword evidence="9 12" id="KW-0407">Ion channel</keyword>
<dbReference type="HAMAP" id="MF_00454">
    <property type="entry name" value="FluC"/>
    <property type="match status" value="1"/>
</dbReference>
<dbReference type="NCBIfam" id="TIGR00494">
    <property type="entry name" value="crcB"/>
    <property type="match status" value="1"/>
</dbReference>
<dbReference type="GO" id="GO:0140114">
    <property type="term" value="P:cellular detoxification of fluoride"/>
    <property type="evidence" value="ECO:0007669"/>
    <property type="project" value="UniProtKB-UniRule"/>
</dbReference>
<dbReference type="GO" id="GO:0062054">
    <property type="term" value="F:fluoride channel activity"/>
    <property type="evidence" value="ECO:0007669"/>
    <property type="project" value="UniProtKB-UniRule"/>
</dbReference>
<name>A0A0R2SBU5_9GAMM</name>
<evidence type="ECO:0000256" key="12">
    <source>
        <dbReference type="HAMAP-Rule" id="MF_00454"/>
    </source>
</evidence>
<keyword evidence="12" id="KW-0813">Transport</keyword>
<dbReference type="GO" id="GO:0046872">
    <property type="term" value="F:metal ion binding"/>
    <property type="evidence" value="ECO:0007669"/>
    <property type="project" value="UniProtKB-KW"/>
</dbReference>
<feature type="transmembrane region" description="Helical" evidence="12">
    <location>
        <begin position="68"/>
        <end position="93"/>
    </location>
</feature>
<gene>
    <name evidence="12" type="primary">fluC</name>
    <name evidence="12" type="synonym">crcB</name>
    <name evidence="13" type="ORF">ABR69_09135</name>
</gene>
<dbReference type="GO" id="GO:0005886">
    <property type="term" value="C:plasma membrane"/>
    <property type="evidence" value="ECO:0007669"/>
    <property type="project" value="UniProtKB-SubCell"/>
</dbReference>
<dbReference type="InterPro" id="IPR003691">
    <property type="entry name" value="FluC"/>
</dbReference>
<evidence type="ECO:0000313" key="13">
    <source>
        <dbReference type="EMBL" id="KRO72337.1"/>
    </source>
</evidence>
<dbReference type="Proteomes" id="UP000051934">
    <property type="component" value="Unassembled WGS sequence"/>
</dbReference>
<organism evidence="13 14">
    <name type="scientific">OM182 bacterium BACL3 MAG-120507-bin80</name>
    <dbReference type="NCBI Taxonomy" id="1655577"/>
    <lineage>
        <taxon>Bacteria</taxon>
        <taxon>Pseudomonadati</taxon>
        <taxon>Pseudomonadota</taxon>
        <taxon>Gammaproteobacteria</taxon>
        <taxon>OMG group</taxon>
        <taxon>OM182 clade</taxon>
    </lineage>
</organism>
<evidence type="ECO:0000256" key="2">
    <source>
        <dbReference type="ARBA" id="ARBA00022475"/>
    </source>
</evidence>
<protein>
    <recommendedName>
        <fullName evidence="12">Fluoride-specific ion channel FluC</fullName>
    </recommendedName>
</protein>
<keyword evidence="6 12" id="KW-0915">Sodium</keyword>
<evidence type="ECO:0000256" key="9">
    <source>
        <dbReference type="ARBA" id="ARBA00023303"/>
    </source>
</evidence>
<dbReference type="Pfam" id="PF02537">
    <property type="entry name" value="CRCB"/>
    <property type="match status" value="1"/>
</dbReference>
<evidence type="ECO:0000256" key="4">
    <source>
        <dbReference type="ARBA" id="ARBA00022692"/>
    </source>
</evidence>
<comment type="catalytic activity">
    <reaction evidence="11">
        <text>fluoride(in) = fluoride(out)</text>
        <dbReference type="Rhea" id="RHEA:76159"/>
        <dbReference type="ChEBI" id="CHEBI:17051"/>
    </reaction>
    <physiologicalReaction direction="left-to-right" evidence="11">
        <dbReference type="Rhea" id="RHEA:76160"/>
    </physiologicalReaction>
</comment>
<keyword evidence="3" id="KW-0997">Cell inner membrane</keyword>
<evidence type="ECO:0000256" key="3">
    <source>
        <dbReference type="ARBA" id="ARBA00022519"/>
    </source>
</evidence>
<keyword evidence="4 12" id="KW-0812">Transmembrane</keyword>
<comment type="caution">
    <text evidence="13">The sequence shown here is derived from an EMBL/GenBank/DDBJ whole genome shotgun (WGS) entry which is preliminary data.</text>
</comment>
<feature type="transmembrane region" description="Helical" evidence="12">
    <location>
        <begin position="99"/>
        <end position="121"/>
    </location>
</feature>
<comment type="function">
    <text evidence="12">Fluoride-specific ion channel. Important for reducing fluoride concentration in the cell, thus reducing its toxicity.</text>
</comment>
<evidence type="ECO:0000256" key="10">
    <source>
        <dbReference type="ARBA" id="ARBA00035120"/>
    </source>
</evidence>
<proteinExistence type="inferred from homology"/>
<evidence type="ECO:0000256" key="11">
    <source>
        <dbReference type="ARBA" id="ARBA00035585"/>
    </source>
</evidence>
<keyword evidence="2 12" id="KW-1003">Cell membrane</keyword>
<comment type="subcellular location">
    <subcellularLocation>
        <location evidence="1 12">Cell membrane</location>
        <topology evidence="1 12">Multi-pass membrane protein</topology>
    </subcellularLocation>
</comment>
<evidence type="ECO:0000256" key="6">
    <source>
        <dbReference type="ARBA" id="ARBA00023053"/>
    </source>
</evidence>
<evidence type="ECO:0000256" key="8">
    <source>
        <dbReference type="ARBA" id="ARBA00023136"/>
    </source>
</evidence>
<feature type="binding site" evidence="12">
    <location>
        <position position="75"/>
    </location>
    <ligand>
        <name>Na(+)</name>
        <dbReference type="ChEBI" id="CHEBI:29101"/>
        <note>structural</note>
    </ligand>
</feature>
<dbReference type="EMBL" id="LIBB01000077">
    <property type="protein sequence ID" value="KRO72337.1"/>
    <property type="molecule type" value="Genomic_DNA"/>
</dbReference>
<keyword evidence="8 12" id="KW-0472">Membrane</keyword>
<evidence type="ECO:0000256" key="7">
    <source>
        <dbReference type="ARBA" id="ARBA00023065"/>
    </source>
</evidence>
<sequence length="125" mass="12971">MNTFVAVAVGGALGAVSRYSFGLVALALIGNRFPWATLGVNVVGSFLIGLAAVLIGDRIVDGELWRPLIIVGFLGAFTTFSAFSLDTLLLLQQGNYNTALAYILGSVTLCLGGTVSGMQLAKIFA</sequence>
<dbReference type="PANTHER" id="PTHR28259">
    <property type="entry name" value="FLUORIDE EXPORT PROTEIN 1-RELATED"/>
    <property type="match status" value="1"/>
</dbReference>
<evidence type="ECO:0000313" key="14">
    <source>
        <dbReference type="Proteomes" id="UP000051934"/>
    </source>
</evidence>
<keyword evidence="7 12" id="KW-0406">Ion transport</keyword>
<reference evidence="13 14" key="1">
    <citation type="submission" date="2015-10" db="EMBL/GenBank/DDBJ databases">
        <title>Metagenome-Assembled Genomes uncover a global brackish microbiome.</title>
        <authorList>
            <person name="Hugerth L.W."/>
            <person name="Larsson J."/>
            <person name="Alneberg J."/>
            <person name="Lindh M.V."/>
            <person name="Legrand C."/>
            <person name="Pinhassi J."/>
            <person name="Andersson A.F."/>
        </authorList>
    </citation>
    <scope>NUCLEOTIDE SEQUENCE [LARGE SCALE GENOMIC DNA]</scope>
    <source>
        <strain evidence="13">BACL4 MAG-120507-bin80</strain>
    </source>
</reference>
<dbReference type="PANTHER" id="PTHR28259:SF1">
    <property type="entry name" value="FLUORIDE EXPORT PROTEIN 1-RELATED"/>
    <property type="match status" value="1"/>
</dbReference>
<comment type="activity regulation">
    <text evidence="12">Na(+) is not transported, but it plays an essential structural role and its presence is essential for fluoride channel function.</text>
</comment>
<dbReference type="AlphaFoldDB" id="A0A0R2SBU5"/>
<evidence type="ECO:0000256" key="1">
    <source>
        <dbReference type="ARBA" id="ARBA00004651"/>
    </source>
</evidence>
<comment type="similarity">
    <text evidence="10 12">Belongs to the fluoride channel Fluc/FEX (TC 1.A.43) family.</text>
</comment>
<keyword evidence="12" id="KW-0479">Metal-binding</keyword>
<evidence type="ECO:0000256" key="5">
    <source>
        <dbReference type="ARBA" id="ARBA00022989"/>
    </source>
</evidence>
<feature type="transmembrane region" description="Helical" evidence="12">
    <location>
        <begin position="34"/>
        <end position="56"/>
    </location>
</feature>
<feature type="binding site" evidence="12">
    <location>
        <position position="78"/>
    </location>
    <ligand>
        <name>Na(+)</name>
        <dbReference type="ChEBI" id="CHEBI:29101"/>
        <note>structural</note>
    </ligand>
</feature>
<accession>A0A0R2SBU5</accession>